<evidence type="ECO:0000313" key="3">
    <source>
        <dbReference type="Proteomes" id="UP000327157"/>
    </source>
</evidence>
<dbReference type="Proteomes" id="UP000327157">
    <property type="component" value="Chromosome 9"/>
</dbReference>
<evidence type="ECO:0000313" key="2">
    <source>
        <dbReference type="EMBL" id="KAB2612343.1"/>
    </source>
</evidence>
<reference evidence="2 3" key="1">
    <citation type="submission" date="2019-09" db="EMBL/GenBank/DDBJ databases">
        <authorList>
            <person name="Ou C."/>
        </authorList>
    </citation>
    <scope>NUCLEOTIDE SEQUENCE [LARGE SCALE GENOMIC DNA]</scope>
    <source>
        <strain evidence="2">S2</strain>
        <tissue evidence="2">Leaf</tissue>
    </source>
</reference>
<proteinExistence type="predicted"/>
<feature type="compositionally biased region" description="Low complexity" evidence="1">
    <location>
        <begin position="16"/>
        <end position="27"/>
    </location>
</feature>
<gene>
    <name evidence="2" type="ORF">D8674_034659</name>
</gene>
<organism evidence="2 3">
    <name type="scientific">Pyrus ussuriensis x Pyrus communis</name>
    <dbReference type="NCBI Taxonomy" id="2448454"/>
    <lineage>
        <taxon>Eukaryota</taxon>
        <taxon>Viridiplantae</taxon>
        <taxon>Streptophyta</taxon>
        <taxon>Embryophyta</taxon>
        <taxon>Tracheophyta</taxon>
        <taxon>Spermatophyta</taxon>
        <taxon>Magnoliopsida</taxon>
        <taxon>eudicotyledons</taxon>
        <taxon>Gunneridae</taxon>
        <taxon>Pentapetalae</taxon>
        <taxon>rosids</taxon>
        <taxon>fabids</taxon>
        <taxon>Rosales</taxon>
        <taxon>Rosaceae</taxon>
        <taxon>Amygdaloideae</taxon>
        <taxon>Maleae</taxon>
        <taxon>Pyrus</taxon>
    </lineage>
</organism>
<feature type="region of interest" description="Disordered" evidence="1">
    <location>
        <begin position="1"/>
        <end position="27"/>
    </location>
</feature>
<evidence type="ECO:0000256" key="1">
    <source>
        <dbReference type="SAM" id="MobiDB-lite"/>
    </source>
</evidence>
<accession>A0A5N5GAR2</accession>
<reference evidence="3" key="2">
    <citation type="submission" date="2019-10" db="EMBL/GenBank/DDBJ databases">
        <title>A de novo genome assembly of a pear dwarfing rootstock.</title>
        <authorList>
            <person name="Wang F."/>
            <person name="Wang J."/>
            <person name="Li S."/>
            <person name="Zhang Y."/>
            <person name="Fang M."/>
            <person name="Ma L."/>
            <person name="Zhao Y."/>
            <person name="Jiang S."/>
        </authorList>
    </citation>
    <scope>NUCLEOTIDE SEQUENCE [LARGE SCALE GENOMIC DNA]</scope>
</reference>
<comment type="caution">
    <text evidence="2">The sequence shown here is derived from an EMBL/GenBank/DDBJ whole genome shotgun (WGS) entry which is preliminary data.</text>
</comment>
<protein>
    <submittedName>
        <fullName evidence="2">Uncharacterized protein</fullName>
    </submittedName>
</protein>
<dbReference type="EMBL" id="SMOL01000458">
    <property type="protein sequence ID" value="KAB2612343.1"/>
    <property type="molecule type" value="Genomic_DNA"/>
</dbReference>
<feature type="region of interest" description="Disordered" evidence="1">
    <location>
        <begin position="108"/>
        <end position="149"/>
    </location>
</feature>
<reference evidence="2 3" key="3">
    <citation type="submission" date="2019-11" db="EMBL/GenBank/DDBJ databases">
        <title>A de novo genome assembly of a pear dwarfing rootstock.</title>
        <authorList>
            <person name="Wang F."/>
            <person name="Wang J."/>
            <person name="Li S."/>
            <person name="Zhang Y."/>
            <person name="Fang M."/>
            <person name="Ma L."/>
            <person name="Zhao Y."/>
            <person name="Jiang S."/>
        </authorList>
    </citation>
    <scope>NUCLEOTIDE SEQUENCE [LARGE SCALE GENOMIC DNA]</scope>
    <source>
        <strain evidence="2">S2</strain>
        <tissue evidence="2">Leaf</tissue>
    </source>
</reference>
<keyword evidence="3" id="KW-1185">Reference proteome</keyword>
<name>A0A5N5GAR2_9ROSA</name>
<dbReference type="AlphaFoldDB" id="A0A5N5GAR2"/>
<sequence>MVSSRKSARSPALKGTTPSIIPSFSSPRTRSVTRRLFSSPPASSTFSADCPTEVFKRLLDLSNQFSQLEQFIKISIMDLSHRLSQLEQCIHRIPNHMLTPLIHISSSDDESDFRPASVPPPSHTPCLRILERTPLPTPTSDDDIEEDPEEDLYWVTDDESGCHLVV</sequence>
<feature type="compositionally biased region" description="Acidic residues" evidence="1">
    <location>
        <begin position="140"/>
        <end position="149"/>
    </location>
</feature>